<dbReference type="EMBL" id="JAUYVO010000003">
    <property type="protein sequence ID" value="MDP2522060.1"/>
    <property type="molecule type" value="Genomic_DNA"/>
</dbReference>
<feature type="signal peptide" evidence="1">
    <location>
        <begin position="1"/>
        <end position="23"/>
    </location>
</feature>
<dbReference type="PROSITE" id="PS51257">
    <property type="entry name" value="PROKAR_LIPOPROTEIN"/>
    <property type="match status" value="1"/>
</dbReference>
<sequence>MKKTIIIASFLGAISVLSGCATGQQSVESSLLDIAVVGEGKESNTASILLSKISLHDASLEKLHSLTGQDQPYAKRVYSSFAVAKRTQYWPDIERFIDIASEDPAFIITSESDVVGPNNDLMSFLSYYSYKSDKALSTLIRMVPSADGAVLEQLSSALQIAEGGDPARFNKLVLQNGADKTFINQLIMED</sequence>
<accession>A0ABT9ESN4</accession>
<keyword evidence="1" id="KW-0732">Signal</keyword>
<feature type="chain" id="PRO_5046706123" description="Lipoprotein" evidence="1">
    <location>
        <begin position="24"/>
        <end position="190"/>
    </location>
</feature>
<evidence type="ECO:0000313" key="2">
    <source>
        <dbReference type="EMBL" id="MDP2522060.1"/>
    </source>
</evidence>
<evidence type="ECO:0008006" key="4">
    <source>
        <dbReference type="Google" id="ProtNLM"/>
    </source>
</evidence>
<proteinExistence type="predicted"/>
<gene>
    <name evidence="2" type="ORF">Q8W30_05690</name>
</gene>
<reference evidence="2" key="1">
    <citation type="submission" date="2023-07" db="EMBL/GenBank/DDBJ databases">
        <title>Genome content predicts the carbon catabolic preferences of heterotrophic bacteria.</title>
        <authorList>
            <person name="Gralka M."/>
        </authorList>
    </citation>
    <scope>NUCLEOTIDE SEQUENCE</scope>
    <source>
        <strain evidence="2">5G01</strain>
    </source>
</reference>
<keyword evidence="3" id="KW-1185">Reference proteome</keyword>
<organism evidence="2 3">
    <name type="scientific">Neptunomonas phycophila</name>
    <dbReference type="NCBI Taxonomy" id="1572645"/>
    <lineage>
        <taxon>Bacteria</taxon>
        <taxon>Pseudomonadati</taxon>
        <taxon>Pseudomonadota</taxon>
        <taxon>Gammaproteobacteria</taxon>
        <taxon>Oceanospirillales</taxon>
        <taxon>Oceanospirillaceae</taxon>
        <taxon>Neptunomonas</taxon>
    </lineage>
</organism>
<protein>
    <recommendedName>
        <fullName evidence="4">Lipoprotein</fullName>
    </recommendedName>
</protein>
<dbReference type="RefSeq" id="WP_305450384.1">
    <property type="nucleotide sequence ID" value="NZ_JAUYVO010000003.1"/>
</dbReference>
<name>A0ABT9ESN4_9GAMM</name>
<dbReference type="Proteomes" id="UP001177341">
    <property type="component" value="Unassembled WGS sequence"/>
</dbReference>
<evidence type="ECO:0000256" key="1">
    <source>
        <dbReference type="SAM" id="SignalP"/>
    </source>
</evidence>
<comment type="caution">
    <text evidence="2">The sequence shown here is derived from an EMBL/GenBank/DDBJ whole genome shotgun (WGS) entry which is preliminary data.</text>
</comment>
<evidence type="ECO:0000313" key="3">
    <source>
        <dbReference type="Proteomes" id="UP001177341"/>
    </source>
</evidence>